<dbReference type="HOGENOM" id="CLU_3155926_0_0_6"/>
<sequence>MNNIIDIKEHKGLNNKTILKVTIIRVVSLTFNHLSQATCRLVEKTIVT</sequence>
<accession>K6ZMM3</accession>
<name>K6ZMM3_9ALTE</name>
<dbReference type="STRING" id="1129794.C427_2563"/>
<dbReference type="KEGG" id="gps:C427_2563"/>
<evidence type="ECO:0000313" key="1">
    <source>
        <dbReference type="EMBL" id="AGH44672.1"/>
    </source>
</evidence>
<dbReference type="EMBL" id="CP003837">
    <property type="protein sequence ID" value="AGH44672.1"/>
    <property type="molecule type" value="Genomic_DNA"/>
</dbReference>
<organism evidence="1 2">
    <name type="scientific">Paraglaciecola psychrophila 170</name>
    <dbReference type="NCBI Taxonomy" id="1129794"/>
    <lineage>
        <taxon>Bacteria</taxon>
        <taxon>Pseudomonadati</taxon>
        <taxon>Pseudomonadota</taxon>
        <taxon>Gammaproteobacteria</taxon>
        <taxon>Alteromonadales</taxon>
        <taxon>Alteromonadaceae</taxon>
        <taxon>Paraglaciecola</taxon>
    </lineage>
</organism>
<proteinExistence type="predicted"/>
<protein>
    <submittedName>
        <fullName evidence="1">Uncharacterized protein</fullName>
    </submittedName>
</protein>
<evidence type="ECO:0000313" key="2">
    <source>
        <dbReference type="Proteomes" id="UP000011864"/>
    </source>
</evidence>
<dbReference type="AlphaFoldDB" id="K6ZMM3"/>
<gene>
    <name evidence="1" type="ORF">C427_2563</name>
</gene>
<dbReference type="Proteomes" id="UP000011864">
    <property type="component" value="Chromosome"/>
</dbReference>
<reference evidence="1 2" key="1">
    <citation type="journal article" date="2013" name="Genome Announc.">
        <title>Complete Genome Sequence of Glaciecola psychrophila Strain 170T.</title>
        <authorList>
            <person name="Yin J."/>
            <person name="Chen J."/>
            <person name="Liu G."/>
            <person name="Yu Y."/>
            <person name="Song L."/>
            <person name="Wang X."/>
            <person name="Qu X."/>
        </authorList>
    </citation>
    <scope>NUCLEOTIDE SEQUENCE [LARGE SCALE GENOMIC DNA]</scope>
    <source>
        <strain evidence="1 2">170</strain>
    </source>
</reference>
<keyword evidence="2" id="KW-1185">Reference proteome</keyword>